<dbReference type="AlphaFoldDB" id="A0A365PH23"/>
<dbReference type="NCBIfam" id="NF010365">
    <property type="entry name" value="PRK13793.1"/>
    <property type="match status" value="1"/>
</dbReference>
<keyword evidence="2 4" id="KW-0548">Nucleotidyltransferase</keyword>
<name>A0A365PH23_ACIJU</name>
<evidence type="ECO:0000259" key="3">
    <source>
        <dbReference type="Pfam" id="PF01467"/>
    </source>
</evidence>
<reference evidence="4 5" key="1">
    <citation type="submission" date="2018-04" db="EMBL/GenBank/DDBJ databases">
        <title>Acinetobacter junii Genome sequencing and assembly.</title>
        <authorList>
            <person name="Su J."/>
            <person name="Rensing C."/>
            <person name="Mazhar H.S."/>
        </authorList>
    </citation>
    <scope>NUCLEOTIDE SEQUENCE [LARGE SCALE GENOMIC DNA]</scope>
    <source>
        <strain evidence="4 5">SC22</strain>
    </source>
</reference>
<protein>
    <submittedName>
        <fullName evidence="4">Nicotinamide-nucleotide adenylyltransferase</fullName>
    </submittedName>
</protein>
<dbReference type="STRING" id="40215.BVL33_06960"/>
<evidence type="ECO:0000256" key="1">
    <source>
        <dbReference type="ARBA" id="ARBA00022679"/>
    </source>
</evidence>
<keyword evidence="1 4" id="KW-0808">Transferase</keyword>
<dbReference type="NCBIfam" id="TIGR00125">
    <property type="entry name" value="cyt_tran_rel"/>
    <property type="match status" value="1"/>
</dbReference>
<dbReference type="InterPro" id="IPR014729">
    <property type="entry name" value="Rossmann-like_a/b/a_fold"/>
</dbReference>
<dbReference type="InterPro" id="IPR004821">
    <property type="entry name" value="Cyt_trans-like"/>
</dbReference>
<evidence type="ECO:0000313" key="5">
    <source>
        <dbReference type="Proteomes" id="UP000253688"/>
    </source>
</evidence>
<gene>
    <name evidence="4" type="ORF">DC346_11540</name>
</gene>
<sequence>MLSLSRIFALHSATDEFTKSEITPMYTFDYLVFIGRFQPFHLAHLQTIEIALQQSQNVILALGSAQSERNIKNPFLAHEREQMILSNFSEDDQKRIHFVHVVDVYNDEKWVKQVKTLVNQVVQLNAKVGLIGHFKDESSYYLALFPEWEMVELDSLKNSISATPMREAYYRDEIQTEFFPKGTIEFLTEFKNTKVYAELQRKYLAGDKSNLDECF</sequence>
<dbReference type="Proteomes" id="UP000253688">
    <property type="component" value="Unassembled WGS sequence"/>
</dbReference>
<dbReference type="EMBL" id="QEWH01000069">
    <property type="protein sequence ID" value="RBA45352.1"/>
    <property type="molecule type" value="Genomic_DNA"/>
</dbReference>
<organism evidence="4 5">
    <name type="scientific">Acinetobacter junii</name>
    <dbReference type="NCBI Taxonomy" id="40215"/>
    <lineage>
        <taxon>Bacteria</taxon>
        <taxon>Pseudomonadati</taxon>
        <taxon>Pseudomonadota</taxon>
        <taxon>Gammaproteobacteria</taxon>
        <taxon>Moraxellales</taxon>
        <taxon>Moraxellaceae</taxon>
        <taxon>Acinetobacter</taxon>
    </lineage>
</organism>
<feature type="domain" description="Cytidyltransferase-like" evidence="3">
    <location>
        <begin position="32"/>
        <end position="133"/>
    </location>
</feature>
<evidence type="ECO:0000256" key="2">
    <source>
        <dbReference type="ARBA" id="ARBA00022695"/>
    </source>
</evidence>
<dbReference type="PANTHER" id="PTHR21342">
    <property type="entry name" value="PHOSPHOPANTETHEINE ADENYLYLTRANSFERASE"/>
    <property type="match status" value="1"/>
</dbReference>
<dbReference type="PANTHER" id="PTHR21342:SF0">
    <property type="entry name" value="BIFUNCTIONAL NMN ADENYLYLTRANSFERASE_NUDIX HYDROLASE"/>
    <property type="match status" value="1"/>
</dbReference>
<comment type="caution">
    <text evidence="4">The sequence shown here is derived from an EMBL/GenBank/DDBJ whole genome shotgun (WGS) entry which is preliminary data.</text>
</comment>
<evidence type="ECO:0000313" key="4">
    <source>
        <dbReference type="EMBL" id="RBA45352.1"/>
    </source>
</evidence>
<proteinExistence type="predicted"/>
<dbReference type="Pfam" id="PF01467">
    <property type="entry name" value="CTP_transf_like"/>
    <property type="match status" value="1"/>
</dbReference>
<accession>A0A365PH23</accession>
<dbReference type="GO" id="GO:0016779">
    <property type="term" value="F:nucleotidyltransferase activity"/>
    <property type="evidence" value="ECO:0007669"/>
    <property type="project" value="UniProtKB-KW"/>
</dbReference>
<dbReference type="Gene3D" id="3.40.50.620">
    <property type="entry name" value="HUPs"/>
    <property type="match status" value="1"/>
</dbReference>
<dbReference type="SUPFAM" id="SSF52374">
    <property type="entry name" value="Nucleotidylyl transferase"/>
    <property type="match status" value="1"/>
</dbReference>